<feature type="compositionally biased region" description="Low complexity" evidence="1">
    <location>
        <begin position="198"/>
        <end position="226"/>
    </location>
</feature>
<dbReference type="OrthoDB" id="3063746at2759"/>
<feature type="region of interest" description="Disordered" evidence="1">
    <location>
        <begin position="168"/>
        <end position="431"/>
    </location>
</feature>
<dbReference type="EMBL" id="JACGCI010000079">
    <property type="protein sequence ID" value="KAF6747614.1"/>
    <property type="molecule type" value="Genomic_DNA"/>
</dbReference>
<evidence type="ECO:0000313" key="3">
    <source>
        <dbReference type="Proteomes" id="UP000521943"/>
    </source>
</evidence>
<feature type="compositionally biased region" description="Basic and acidic residues" evidence="1">
    <location>
        <begin position="281"/>
        <end position="292"/>
    </location>
</feature>
<sequence>MNTTTQIHSSTMGSLASTTVTPMCLCGPAVHRPPILGMQCPTHTGEDSAIIKALKAFKDVKKARAAINFFRSPEGRESEVKEAEANAAKAVKDAKNAREKEERETKSVRRKEKEEKEAKRAKEKEEREVKKEMKAMEEKLARELAQKAMKVKRAKKAMDAGKKLMEAAIRVRDEERHAAQPPSSLAPLTHDSNLEHLSSNIPPKSIKPTPKSLRSAPKPSVSASKAMRTPASTSKSSKEGEVVEISSDSKDELDAQTPSKPLKPTSGTTRSNGSGKPIPKAMRESASKEKSTPAKCDGQATPSVKKGKQRAVLRTPSPAPESEGDTSNGDLSAYEQQLREAIKASKATVPSKVGESSSQGSASSRNARPQTTPVTPLRPARGVSMKEFLKSVKPIAKPESSAPKKAAQNSRKPQDTSPASPSRPFDPNADPMIAIRCKDLPDVDEVNDPALQDPILVDQYVGLPRLRRGILTPWTDTPGKGFISFSVWADWIPGMNTANAYNAVNFTQAGAIRNPARVSPFYITMKTMASTSQKYNFYCATNPPSL</sequence>
<feature type="compositionally biased region" description="Low complexity" evidence="1">
    <location>
        <begin position="393"/>
        <end position="407"/>
    </location>
</feature>
<proteinExistence type="predicted"/>
<feature type="region of interest" description="Disordered" evidence="1">
    <location>
        <begin position="74"/>
        <end position="134"/>
    </location>
</feature>
<feature type="compositionally biased region" description="Basic and acidic residues" evidence="1">
    <location>
        <begin position="236"/>
        <end position="253"/>
    </location>
</feature>
<gene>
    <name evidence="2" type="ORF">DFP72DRAFT_1075084</name>
</gene>
<accession>A0A8H6HIZ6</accession>
<protein>
    <submittedName>
        <fullName evidence="2">Uncharacterized protein</fullName>
    </submittedName>
</protein>
<organism evidence="2 3">
    <name type="scientific">Ephemerocybe angulata</name>
    <dbReference type="NCBI Taxonomy" id="980116"/>
    <lineage>
        <taxon>Eukaryota</taxon>
        <taxon>Fungi</taxon>
        <taxon>Dikarya</taxon>
        <taxon>Basidiomycota</taxon>
        <taxon>Agaricomycotina</taxon>
        <taxon>Agaricomycetes</taxon>
        <taxon>Agaricomycetidae</taxon>
        <taxon>Agaricales</taxon>
        <taxon>Agaricineae</taxon>
        <taxon>Psathyrellaceae</taxon>
        <taxon>Ephemerocybe</taxon>
    </lineage>
</organism>
<dbReference type="AlphaFoldDB" id="A0A8H6HIZ6"/>
<dbReference type="Proteomes" id="UP000521943">
    <property type="component" value="Unassembled WGS sequence"/>
</dbReference>
<reference evidence="2 3" key="1">
    <citation type="submission" date="2020-07" db="EMBL/GenBank/DDBJ databases">
        <title>Comparative genomics of pyrophilous fungi reveals a link between fire events and developmental genes.</title>
        <authorList>
            <consortium name="DOE Joint Genome Institute"/>
            <person name="Steindorff A.S."/>
            <person name="Carver A."/>
            <person name="Calhoun S."/>
            <person name="Stillman K."/>
            <person name="Liu H."/>
            <person name="Lipzen A."/>
            <person name="Pangilinan J."/>
            <person name="Labutti K."/>
            <person name="Bruns T.D."/>
            <person name="Grigoriev I.V."/>
        </authorList>
    </citation>
    <scope>NUCLEOTIDE SEQUENCE [LARGE SCALE GENOMIC DNA]</scope>
    <source>
        <strain evidence="2 3">CBS 144469</strain>
    </source>
</reference>
<evidence type="ECO:0000313" key="2">
    <source>
        <dbReference type="EMBL" id="KAF6747614.1"/>
    </source>
</evidence>
<keyword evidence="3" id="KW-1185">Reference proteome</keyword>
<evidence type="ECO:0000256" key="1">
    <source>
        <dbReference type="SAM" id="MobiDB-lite"/>
    </source>
</evidence>
<feature type="compositionally biased region" description="Low complexity" evidence="1">
    <location>
        <begin position="351"/>
        <end position="364"/>
    </location>
</feature>
<feature type="compositionally biased region" description="Polar residues" evidence="1">
    <location>
        <begin position="265"/>
        <end position="274"/>
    </location>
</feature>
<feature type="compositionally biased region" description="Basic and acidic residues" evidence="1">
    <location>
        <begin position="168"/>
        <end position="178"/>
    </location>
</feature>
<feature type="compositionally biased region" description="Polar residues" evidence="1">
    <location>
        <begin position="408"/>
        <end position="420"/>
    </location>
</feature>
<comment type="caution">
    <text evidence="2">The sequence shown here is derived from an EMBL/GenBank/DDBJ whole genome shotgun (WGS) entry which is preliminary data.</text>
</comment>
<feature type="compositionally biased region" description="Polar residues" evidence="1">
    <location>
        <begin position="365"/>
        <end position="374"/>
    </location>
</feature>
<name>A0A8H6HIZ6_9AGAR</name>